<comment type="caution">
    <text evidence="1">The sequence shown here is derived from an EMBL/GenBank/DDBJ whole genome shotgun (WGS) entry which is preliminary data.</text>
</comment>
<accession>A0ACC7P5C8</accession>
<protein>
    <submittedName>
        <fullName evidence="1">ATP-binding protein</fullName>
    </submittedName>
</protein>
<evidence type="ECO:0000313" key="2">
    <source>
        <dbReference type="Proteomes" id="UP001631969"/>
    </source>
</evidence>
<sequence>MDKLANLHLKVNWRLPKYLALIILFVGLMQGVRWVWTAELHVPKHPKAAAGTVDLSGWDFSHSPSITLDGEWEFYPGQLLTQKDIAQGHHKDRMLLQVPVEGQYPLEVKEGPDSFGYGTYRLLIRVDPTLNLSYGFWIGDVRTSSTLEINGKVVAEAGRVGTDRGTYVPSAATYMSAASAEGSDTLELIIRYANFDDSLNGGIVKSIRFGSQSAVTSERFISVGLQLGVVFIALLHCLYGFILYLFDRRQQALRTFGVMMLMAALTVVLSDDVVILELVAVPYAWLWKIKLLAYMWMSFFMIQLGRTFLGKTKQNKIFVIYTLLVGLYSVFILVAPMTLVHYSIRARVHACLYVLPVVWFGGMLFRAVWRNDKDAVFLVFSMSCLVSNVVWSVISYSYTAKHIYYPVNLIGAMIGFSCYWFKKYFHNAAENERLNRQLNAASKEKDRFLAQTSHELRNPLHGMMNIAQAVTAREKNKLEQRSFEDMELMRVIGKRMASLLDDLLDMARLQDHRISLQPKPVSLLSVISGVWDMLRHNLEGKPVRFVMDVPESLPPVWADEKRLTQSLYNLLHNAVKFTQEGDIRVSASVRKGMAAVEITDTGTGMDEEMQLRIFREYEQSKEGAELGGIGLGLTIAKQLIELHGGEITVRSQPGLGSSFQFTLPLATLNIKGAAIPSEAPESLLGQEQQTVADVPVQGIQPNPPALLSEKPVRILAVDDDSINLKVLSSVLSSGEYRITTVQKPEDMLRMLDKEAWDILIVDVMMPQMSGYELTRLVRERYDISELPILLLTARNQPEDIYTGFLAGANDYLVKPVDALELKYRLWSLARLKRSISEGLRMEAAYLQAQISPHFLYNTLNSLLALSEMNKEKMQELGEAFISYLRISVDFLNMEQLVPLEHELELVRAYLYIEQARFGSRLSVDIDMNMDRDIFLPPLSLQPLVENAVKHGMTGRKLLNIHVRISREEDEVLLEVRDNGRGMPAGEMERLLDFSRQGRRGIGLLNTNRRLIQLYGKGLNVESAPEQGTKVWFRVPWNQPLDN</sequence>
<keyword evidence="2" id="KW-1185">Reference proteome</keyword>
<keyword evidence="1" id="KW-0547">Nucleotide-binding</keyword>
<organism evidence="1 2">
    <name type="scientific">Paenibacillus mesotrionivorans</name>
    <dbReference type="NCBI Taxonomy" id="3160968"/>
    <lineage>
        <taxon>Bacteria</taxon>
        <taxon>Bacillati</taxon>
        <taxon>Bacillota</taxon>
        <taxon>Bacilli</taxon>
        <taxon>Bacillales</taxon>
        <taxon>Paenibacillaceae</taxon>
        <taxon>Paenibacillus</taxon>
    </lineage>
</organism>
<reference evidence="1" key="1">
    <citation type="submission" date="2024-12" db="EMBL/GenBank/DDBJ databases">
        <authorList>
            <person name="Wu N."/>
        </authorList>
    </citation>
    <scope>NUCLEOTIDE SEQUENCE</scope>
    <source>
        <strain evidence="1">P15</strain>
    </source>
</reference>
<gene>
    <name evidence="1" type="ORF">ACI1P1_28610</name>
</gene>
<dbReference type="Proteomes" id="UP001631969">
    <property type="component" value="Unassembled WGS sequence"/>
</dbReference>
<proteinExistence type="predicted"/>
<keyword evidence="1" id="KW-0067">ATP-binding</keyword>
<evidence type="ECO:0000313" key="1">
    <source>
        <dbReference type="EMBL" id="MFM9332263.1"/>
    </source>
</evidence>
<dbReference type="EMBL" id="JBJURJ010000028">
    <property type="protein sequence ID" value="MFM9332263.1"/>
    <property type="molecule type" value="Genomic_DNA"/>
</dbReference>
<name>A0ACC7P5C8_9BACL</name>